<dbReference type="AlphaFoldDB" id="A0A1M2VGL1"/>
<dbReference type="OMA" id="ANDVSEW"/>
<dbReference type="InterPro" id="IPR011990">
    <property type="entry name" value="TPR-like_helical_dom_sf"/>
</dbReference>
<evidence type="ECO:0000256" key="1">
    <source>
        <dbReference type="SAM" id="MobiDB-lite"/>
    </source>
</evidence>
<reference evidence="3 4" key="1">
    <citation type="submission" date="2016-10" db="EMBL/GenBank/DDBJ databases">
        <title>Genome sequence of the basidiomycete white-rot fungus Trametes pubescens.</title>
        <authorList>
            <person name="Makela M.R."/>
            <person name="Granchi Z."/>
            <person name="Peng M."/>
            <person name="De Vries R.P."/>
            <person name="Grigoriev I."/>
            <person name="Riley R."/>
            <person name="Hilden K."/>
        </authorList>
    </citation>
    <scope>NUCLEOTIDE SEQUENCE [LARGE SCALE GENOMIC DNA]</scope>
    <source>
        <strain evidence="3 4">FBCC735</strain>
    </source>
</reference>
<dbReference type="Gene3D" id="1.25.40.10">
    <property type="entry name" value="Tetratricopeptide repeat domain"/>
    <property type="match status" value="1"/>
</dbReference>
<feature type="region of interest" description="Disordered" evidence="1">
    <location>
        <begin position="157"/>
        <end position="188"/>
    </location>
</feature>
<evidence type="ECO:0000313" key="4">
    <source>
        <dbReference type="Proteomes" id="UP000184267"/>
    </source>
</evidence>
<dbReference type="Pfam" id="PF12770">
    <property type="entry name" value="CHAT"/>
    <property type="match status" value="1"/>
</dbReference>
<evidence type="ECO:0000313" key="3">
    <source>
        <dbReference type="EMBL" id="OJT06686.1"/>
    </source>
</evidence>
<dbReference type="Proteomes" id="UP000184267">
    <property type="component" value="Unassembled WGS sequence"/>
</dbReference>
<sequence length="1250" mass="135637">MPADALEEEISRAFGEMLSARSDPPEKGEDNPPNATHNDPPANSPSGLAPTANDLSDSPASAQSLSLCQAVEPLFKVLDRDAGAEEITQLKNSLLEEHEQFMDQLPVAILPEYARSGLRTEQEADQAMYDAKEFSTTNLKGVADFVTRAMRLIDAVKEHSERPEAASTPPTLRPSTASSSTAPPPDLTQYLSSALNRTKTLTSTFLKAFGGDWVSREMKRALQGNLIYLGSIAMNLSHRLQSTPESSPDYRDLQSSFGATLLSVYELTHDDRHLDAAVGAVSLAFSADAEGILSTTMVKVRNWAYSQRLLARRDQKFELLTDAVNVCKRTLHTSRSLYPDASDNFYALSLELAECLLDRYRAFGEVQDLQDIINLPFASGSDGDMQDVQTLCVLSEVHLKLFLRMWNLDHIDKALFYSAHLSDLDEPLIGPLPNPGTPPHPDAVRGLHVLALVRAQRFKVVMDVEDLDAAVTHARKAVQKCPEDHPMYALYVTDLALILHQRFEADEDIKDLDECVERLGIAAHLPIAGTYIHYPAKAAYGLALASHGEHTEDLREVDEGIRQLQLARRAFPGGAHLEAQIERDLATALFYRFQLSQRAEDLDDAIRYASSALSRAPADDQRRAALGLELGQNLALRARDDGSSRDADTAIQTLRAVAENPGRASIRLDAAMEWAQVASVRGPEATLEALEVALGILPLVAWAGNRMVVQYKTLVQLSADVGPWAAACAIACGRLEDAVAYLERERNVLWSQSLQLRLNHGTGPASTSAKPAPSVELGALSSYLAKSADGLPEVTPGMREDAAKRNPQLAQTVERLRAVYEGMRAKAMAHPAYRPGDFDRIDALKSVVQTIQGDASLHGAAKRWGTLRATLSQLGDDASGLKSSGDLHQNASLAGLLESGDVVFLNAHSTRCDAIVLSRTPDDAVTFGHIPLPGMSVEEIRGWADAIQVGLYDLQQGGMSVRDFDEVVMIPILQGLWNSMAQPVLAHLNQHTQRRPSRVWWCPTGALALLPIHAAGPYDGDAPGLPELVISSYIPTLHSLLRAHAGASESLSMLAIGQPDTPGQNPLPAVHKELTTIQRACARVSHAPTNMVGSAATVHAISSALPAHTWLHFSCHAHQDPAYAFASAFFMHHGPLRLGALIRLDLSRVQFAFLSACLTSAGDERLPDESIHLAAGLQFAGVRSAIATLWTVDDRSAAFIADRVYGHLMREGVGEPDPSDAAEALHSAVGALKAAGRPMIFWVPFIHTGR</sequence>
<accession>A0A1M2VGL1</accession>
<name>A0A1M2VGL1_TRAPU</name>
<protein>
    <recommendedName>
        <fullName evidence="2">CHAT domain-containing protein</fullName>
    </recommendedName>
</protein>
<evidence type="ECO:0000259" key="2">
    <source>
        <dbReference type="Pfam" id="PF12770"/>
    </source>
</evidence>
<feature type="region of interest" description="Disordered" evidence="1">
    <location>
        <begin position="1"/>
        <end position="60"/>
    </location>
</feature>
<dbReference type="STRING" id="154538.A0A1M2VGL1"/>
<gene>
    <name evidence="3" type="ORF">TRAPUB_2464</name>
</gene>
<feature type="compositionally biased region" description="Low complexity" evidence="1">
    <location>
        <begin position="165"/>
        <end position="181"/>
    </location>
</feature>
<organism evidence="3 4">
    <name type="scientific">Trametes pubescens</name>
    <name type="common">White-rot fungus</name>
    <dbReference type="NCBI Taxonomy" id="154538"/>
    <lineage>
        <taxon>Eukaryota</taxon>
        <taxon>Fungi</taxon>
        <taxon>Dikarya</taxon>
        <taxon>Basidiomycota</taxon>
        <taxon>Agaricomycotina</taxon>
        <taxon>Agaricomycetes</taxon>
        <taxon>Polyporales</taxon>
        <taxon>Polyporaceae</taxon>
        <taxon>Trametes</taxon>
    </lineage>
</organism>
<keyword evidence="4" id="KW-1185">Reference proteome</keyword>
<comment type="caution">
    <text evidence="3">The sequence shown here is derived from an EMBL/GenBank/DDBJ whole genome shotgun (WGS) entry which is preliminary data.</text>
</comment>
<dbReference type="InterPro" id="IPR024983">
    <property type="entry name" value="CHAT_dom"/>
</dbReference>
<dbReference type="EMBL" id="MNAD01001277">
    <property type="protein sequence ID" value="OJT06686.1"/>
    <property type="molecule type" value="Genomic_DNA"/>
</dbReference>
<dbReference type="OrthoDB" id="3169018at2759"/>
<feature type="domain" description="CHAT" evidence="2">
    <location>
        <begin position="973"/>
        <end position="1249"/>
    </location>
</feature>
<proteinExistence type="predicted"/>